<dbReference type="PANTHER" id="PTHR30307:SF0">
    <property type="entry name" value="S-ADENOSYLMETHIONINE:TRNA RIBOSYLTRANSFERASE-ISOMERASE"/>
    <property type="match status" value="1"/>
</dbReference>
<evidence type="ECO:0000256" key="4">
    <source>
        <dbReference type="ARBA" id="ARBA00022785"/>
    </source>
</evidence>
<dbReference type="PANTHER" id="PTHR30307">
    <property type="entry name" value="S-ADENOSYLMETHIONINE:TRNA RIBOSYLTRANSFERASE-ISOMERASE"/>
    <property type="match status" value="1"/>
</dbReference>
<dbReference type="AlphaFoldDB" id="A0A6J7UL08"/>
<keyword evidence="2" id="KW-0808">Transferase</keyword>
<gene>
    <name evidence="5" type="ORF">UFOPK4306_01860</name>
</gene>
<evidence type="ECO:0000256" key="3">
    <source>
        <dbReference type="ARBA" id="ARBA00022691"/>
    </source>
</evidence>
<keyword evidence="4" id="KW-0671">Queuosine biosynthesis</keyword>
<evidence type="ECO:0000256" key="2">
    <source>
        <dbReference type="ARBA" id="ARBA00022679"/>
    </source>
</evidence>
<organism evidence="5">
    <name type="scientific">freshwater metagenome</name>
    <dbReference type="NCBI Taxonomy" id="449393"/>
    <lineage>
        <taxon>unclassified sequences</taxon>
        <taxon>metagenomes</taxon>
        <taxon>ecological metagenomes</taxon>
    </lineage>
</organism>
<dbReference type="SUPFAM" id="SSF111337">
    <property type="entry name" value="QueA-like"/>
    <property type="match status" value="1"/>
</dbReference>
<accession>A0A6J7UL08</accession>
<reference evidence="5" key="1">
    <citation type="submission" date="2020-05" db="EMBL/GenBank/DDBJ databases">
        <authorList>
            <person name="Chiriac C."/>
            <person name="Salcher M."/>
            <person name="Ghai R."/>
            <person name="Kavagutti S V."/>
        </authorList>
    </citation>
    <scope>NUCLEOTIDE SEQUENCE</scope>
</reference>
<dbReference type="GO" id="GO:0008616">
    <property type="term" value="P:tRNA queuosine(34) biosynthetic process"/>
    <property type="evidence" value="ECO:0007669"/>
    <property type="project" value="UniProtKB-KW"/>
</dbReference>
<keyword evidence="1" id="KW-0963">Cytoplasm</keyword>
<protein>
    <submittedName>
        <fullName evidence="5">Unannotated protein</fullName>
    </submittedName>
</protein>
<dbReference type="InterPro" id="IPR042118">
    <property type="entry name" value="QueA_dom1"/>
</dbReference>
<evidence type="ECO:0000256" key="1">
    <source>
        <dbReference type="ARBA" id="ARBA00022490"/>
    </source>
</evidence>
<dbReference type="Pfam" id="PF02547">
    <property type="entry name" value="Queuosine_synth"/>
    <property type="match status" value="1"/>
</dbReference>
<dbReference type="InterPro" id="IPR036100">
    <property type="entry name" value="QueA_sf"/>
</dbReference>
<dbReference type="GO" id="GO:0051075">
    <property type="term" value="F:S-adenosylmethionine:tRNA ribosyltransferase-isomerase activity"/>
    <property type="evidence" value="ECO:0007669"/>
    <property type="project" value="TreeGrafter"/>
</dbReference>
<evidence type="ECO:0000313" key="5">
    <source>
        <dbReference type="EMBL" id="CAB5066585.1"/>
    </source>
</evidence>
<name>A0A6J7UL08_9ZZZZ</name>
<keyword evidence="3" id="KW-0949">S-adenosyl-L-methionine</keyword>
<sequence>MRALESAATSGQCEGRTRLFIHRQYDWKVVDLMFTNFHLPRTTLLLMIDAFVGHRWRDLYATAIREHYRFLSFGDAMLLDRRAR</sequence>
<proteinExistence type="predicted"/>
<dbReference type="Gene3D" id="3.40.1780.10">
    <property type="entry name" value="QueA-like"/>
    <property type="match status" value="1"/>
</dbReference>
<dbReference type="EMBL" id="CAFBQP010000079">
    <property type="protein sequence ID" value="CAB5066585.1"/>
    <property type="molecule type" value="Genomic_DNA"/>
</dbReference>
<dbReference type="InterPro" id="IPR003699">
    <property type="entry name" value="QueA"/>
</dbReference>